<dbReference type="GO" id="GO:0016887">
    <property type="term" value="F:ATP hydrolysis activity"/>
    <property type="evidence" value="ECO:0007669"/>
    <property type="project" value="InterPro"/>
</dbReference>
<dbReference type="Pfam" id="PF24580">
    <property type="entry name" value="DUF7607"/>
    <property type="match status" value="1"/>
</dbReference>
<sequence>MTNFRLSGPGLSVTRWLDHSIELDALVICPTLQKSLSKMDIDDPLDWDTDRIVKELCTSERTWRVPPSLLRVPLSFEQLEETLRSHGFTGWSFCVDFNEQKMHRYFPYLSFGQESFFWWAQRDWRGRSRTYQTLRDDGMLAESSTRWPSIASNDLLPDIKRRKLDSNGSRAEDITEKIEETGLEIPPAEDASSGFVSNVINIDGKERKRIAPTLITSVIDPSHDRTIPTHVDHVSDDTCQRVAEQAVQPGTSYTGPDGKKRLVPISISRPDNGSAPLIQETAQPSSSLSTKSEKSKPRKNNVREIDTFGYLGGQNLTVDDVFYAGTSVGEELSSVDDNDFCLTSNPKMSIGRRLYVNKLVKSYLRSDVKHFSRNDRSFYAVTPYSSKLKPRFQKSSFTLFEPTPNGEVHARRAEMNDWPEVRPDASAEVNVIGTERTMEFQLPGIRGNDATNDNALDPDSLYKYLHLDGGETVLPVYGESDSENEFDEKLWREIEGEATERGSSIEKSLRLSNKPALSNEEVVAAVREGIDCLALKWKERKLPKRQLAGFKIWQKARKRGTWKQDINNAQKKLAASVSRLDKMEKAILAETWTQKRQVLKQATIMELDVFSREESKWTIALLVAKKSPERLAIEKLSARKVIEANSHDEEGESLRSETEQSSSDDDMDDFIAPEDSADEEEHELNLADSEDSSSTDDSNMSDGNLSGESIPIGPVTPSKKAQIRLRVTPSKSASSIAVAMKHDDSHLSAFAKYTITPTKIIVLSSSDEGSTQRKGPQINLNFRKDPIVITDSDSDRANALPLAIAVIASVNYKSWSSKNDARKLLIAVIGTMNDKHRQRIFKFISDKTERELWKPMRTMLSSFEVNVDRLEIDAASQEIVTQILGLLEVFIDCKYRRLTIPPSAASIGKLKASQSTGQLGTFLDLLLEVSAMFDQHLAKHPTQALGKNKKKRKHQGPRDSVNGIVTCDDTTDISADTKIEDVTSDDEEVGEPRSAIRRRRLHETSEDPSEEVSTMEETPGKKKKKLLEDSDAKDMRERARMTVLMQEARRKKLHDNLARSGHGLDEERGQIIINDAKSDNQGCIYVTKLIARRIKKHQIEGVRFLWYQIVGDEKITQGCLLAHTMGLGKTMQAITLLVAIAEASVSSDPSVVSQIPDRFRTSRSLILCPPGLIDNWMDELLLWAPKGLLGNLVKLDSTLSRPARLHEIDQWYTNGGILVIGYEMFRMLVLNAKWKLSKEQHDLVYKQLLEGPTIIIADEAHTLKNAEANVTQVAGLFKSKSRIALTGSPLANNIEEYHSMINWVSPNYLGPIAEFRQKYVVPIETGLWQDSEPYERRKCLKMLGVLKVDIAPKVNRADMSVLRNDLPPKREFVITVPLTDLQRKAYSLYVNSMTSSKYTITKDGEIHQSTLWHWLSVLGLLCNHPACFKAKLEKRSAEAKSKSKEGASGEETGWKAGVSDELVSGARDLLEHDDIDLKSPHLSNKVEILCQILDAARAAKDKVLVFSHKLDTLDFLQQLCVAQGRSYSRLDGKTKISSRQEHTKRFNEGHLELYLISTSAGGLGLNLPGANRVVIFDFKFNPILEEQAIGRAYRIGQQKATFVYRLICGGTFEDTVHNKIVFKTQLASRVVDKKNVQAKANKKVADFLFEPREVGQKDLSDVQGLDPHVLDKILPSSNGTIRAIVQSDSLEMHDDDKLTAEEEQEVKQMLDDEKLKRTDLKAWKAKNRILVEKPVAYHVSNMARNMQQMPILPAAAQWSPQNPNAADSTSNGLQEPRNFPLGVHLQAPTLGNRRLKRRTEYLPGQVLKSESDFRKHKSAAVHSAPVGQSTKQSEPTSIRPSIELQSLTSKTNGVAAAKRAVSTDTRITPARRQPQSHQPSQSQPHAQPSPTKASPGSLRPDRLKPPETRIIPQQNPILPKHKPLLPMTAVETVSGMNVSRGQSPIRASNTKIRSPTPDSILHSNPAKSKTESTGGSHRPSPQHPHTNITNAIATATTLTKTLPASNLAIIGVRQAQVNCGGESQPLHGSNDESTA</sequence>
<feature type="domain" description="Helicase ATP-binding" evidence="10">
    <location>
        <begin position="1110"/>
        <end position="1307"/>
    </location>
</feature>
<feature type="compositionally biased region" description="Polar residues" evidence="9">
    <location>
        <begin position="1934"/>
        <end position="1975"/>
    </location>
</feature>
<keyword evidence="3" id="KW-0547">Nucleotide-binding</keyword>
<comment type="caution">
    <text evidence="12">The sequence shown here is derived from an EMBL/GenBank/DDBJ whole genome shotgun (WGS) entry which is preliminary data.</text>
</comment>
<dbReference type="Pfam" id="PF00271">
    <property type="entry name" value="Helicase_C"/>
    <property type="match status" value="1"/>
</dbReference>
<gene>
    <name evidence="12" type="ORF">BJ875DRAFT_19621</name>
</gene>
<dbReference type="Gene3D" id="3.40.50.300">
    <property type="entry name" value="P-loop containing nucleotide triphosphate hydrolases"/>
    <property type="match status" value="1"/>
</dbReference>
<evidence type="ECO:0000256" key="5">
    <source>
        <dbReference type="ARBA" id="ARBA00022806"/>
    </source>
</evidence>
<evidence type="ECO:0000259" key="10">
    <source>
        <dbReference type="PROSITE" id="PS51192"/>
    </source>
</evidence>
<dbReference type="PANTHER" id="PTHR45797">
    <property type="entry name" value="RAD54-LIKE"/>
    <property type="match status" value="1"/>
</dbReference>
<dbReference type="PROSITE" id="PS51194">
    <property type="entry name" value="HELICASE_CTER"/>
    <property type="match status" value="1"/>
</dbReference>
<feature type="compositionally biased region" description="Acidic residues" evidence="9">
    <location>
        <begin position="662"/>
        <end position="694"/>
    </location>
</feature>
<dbReference type="Pfam" id="PF00176">
    <property type="entry name" value="SNF2-rel_dom"/>
    <property type="match status" value="1"/>
</dbReference>
<dbReference type="SUPFAM" id="SSF52540">
    <property type="entry name" value="P-loop containing nucleoside triphosphate hydrolases"/>
    <property type="match status" value="2"/>
</dbReference>
<dbReference type="PANTHER" id="PTHR45797:SF1">
    <property type="entry name" value="HELICASE ARIP4"/>
    <property type="match status" value="1"/>
</dbReference>
<dbReference type="InterPro" id="IPR000330">
    <property type="entry name" value="SNF2_N"/>
</dbReference>
<keyword evidence="4" id="KW-0378">Hydrolase</keyword>
<dbReference type="InterPro" id="IPR056026">
    <property type="entry name" value="DUF7607"/>
</dbReference>
<proteinExistence type="inferred from homology"/>
<feature type="region of interest" description="Disordered" evidence="9">
    <location>
        <begin position="643"/>
        <end position="721"/>
    </location>
</feature>
<accession>A0A9P8C5I7</accession>
<dbReference type="GO" id="GO:0005634">
    <property type="term" value="C:nucleus"/>
    <property type="evidence" value="ECO:0007669"/>
    <property type="project" value="UniProtKB-SubCell"/>
</dbReference>
<keyword evidence="13" id="KW-1185">Reference proteome</keyword>
<feature type="region of interest" description="Disordered" evidence="9">
    <location>
        <begin position="1806"/>
        <end position="1987"/>
    </location>
</feature>
<dbReference type="SMART" id="SM00490">
    <property type="entry name" value="HELICc"/>
    <property type="match status" value="1"/>
</dbReference>
<dbReference type="CDD" id="cd18793">
    <property type="entry name" value="SF2_C_SNF"/>
    <property type="match status" value="1"/>
</dbReference>
<feature type="compositionally biased region" description="Basic and acidic residues" evidence="9">
    <location>
        <begin position="643"/>
        <end position="658"/>
    </location>
</feature>
<evidence type="ECO:0000259" key="11">
    <source>
        <dbReference type="PROSITE" id="PS51194"/>
    </source>
</evidence>
<comment type="subcellular location">
    <subcellularLocation>
        <location evidence="1">Nucleus</location>
    </subcellularLocation>
</comment>
<feature type="domain" description="Helicase C-terminal" evidence="11">
    <location>
        <begin position="1488"/>
        <end position="1648"/>
    </location>
</feature>
<dbReference type="OrthoDB" id="2020972at2759"/>
<keyword evidence="8" id="KW-0539">Nucleus</keyword>
<reference evidence="12" key="1">
    <citation type="journal article" date="2021" name="IMA Fungus">
        <title>Genomic characterization of three marine fungi, including Emericellopsis atlantica sp. nov. with signatures of a generalist lifestyle and marine biomass degradation.</title>
        <authorList>
            <person name="Hagestad O.C."/>
            <person name="Hou L."/>
            <person name="Andersen J.H."/>
            <person name="Hansen E.H."/>
            <person name="Altermark B."/>
            <person name="Li C."/>
            <person name="Kuhnert E."/>
            <person name="Cox R.J."/>
            <person name="Crous P.W."/>
            <person name="Spatafora J.W."/>
            <person name="Lail K."/>
            <person name="Amirebrahimi M."/>
            <person name="Lipzen A."/>
            <person name="Pangilinan J."/>
            <person name="Andreopoulos W."/>
            <person name="Hayes R.D."/>
            <person name="Ng V."/>
            <person name="Grigoriev I.V."/>
            <person name="Jackson S.A."/>
            <person name="Sutton T.D.S."/>
            <person name="Dobson A.D.W."/>
            <person name="Rama T."/>
        </authorList>
    </citation>
    <scope>NUCLEOTIDE SEQUENCE</scope>
    <source>
        <strain evidence="12">TRa018bII</strain>
    </source>
</reference>
<feature type="compositionally biased region" description="Basic and acidic residues" evidence="9">
    <location>
        <begin position="1026"/>
        <end position="1035"/>
    </location>
</feature>
<dbReference type="InterPro" id="IPR038718">
    <property type="entry name" value="SNF2-like_sf"/>
</dbReference>
<feature type="region of interest" description="Disordered" evidence="9">
    <location>
        <begin position="249"/>
        <end position="301"/>
    </location>
</feature>
<dbReference type="CDD" id="cd18007">
    <property type="entry name" value="DEXHc_ATRX-like"/>
    <property type="match status" value="1"/>
</dbReference>
<dbReference type="InterPro" id="IPR049730">
    <property type="entry name" value="SNF2/RAD54-like_C"/>
</dbReference>
<evidence type="ECO:0000256" key="7">
    <source>
        <dbReference type="ARBA" id="ARBA00023125"/>
    </source>
</evidence>
<dbReference type="InterPro" id="IPR044574">
    <property type="entry name" value="ARIP4-like"/>
</dbReference>
<evidence type="ECO:0000313" key="12">
    <source>
        <dbReference type="EMBL" id="KAG9234270.1"/>
    </source>
</evidence>
<keyword evidence="7" id="KW-0238">DNA-binding</keyword>
<evidence type="ECO:0000313" key="13">
    <source>
        <dbReference type="Proteomes" id="UP000824998"/>
    </source>
</evidence>
<dbReference type="Proteomes" id="UP000824998">
    <property type="component" value="Unassembled WGS sequence"/>
</dbReference>
<dbReference type="SMART" id="SM00487">
    <property type="entry name" value="DEXDc"/>
    <property type="match status" value="1"/>
</dbReference>
<dbReference type="GO" id="GO:0005524">
    <property type="term" value="F:ATP binding"/>
    <property type="evidence" value="ECO:0007669"/>
    <property type="project" value="UniProtKB-KW"/>
</dbReference>
<dbReference type="GO" id="GO:0004386">
    <property type="term" value="F:helicase activity"/>
    <property type="evidence" value="ECO:0007669"/>
    <property type="project" value="UniProtKB-KW"/>
</dbReference>
<organism evidence="12 13">
    <name type="scientific">Amylocarpus encephaloides</name>
    <dbReference type="NCBI Taxonomy" id="45428"/>
    <lineage>
        <taxon>Eukaryota</taxon>
        <taxon>Fungi</taxon>
        <taxon>Dikarya</taxon>
        <taxon>Ascomycota</taxon>
        <taxon>Pezizomycotina</taxon>
        <taxon>Leotiomycetes</taxon>
        <taxon>Helotiales</taxon>
        <taxon>Helotiales incertae sedis</taxon>
        <taxon>Amylocarpus</taxon>
    </lineage>
</organism>
<evidence type="ECO:0000256" key="1">
    <source>
        <dbReference type="ARBA" id="ARBA00004123"/>
    </source>
</evidence>
<comment type="similarity">
    <text evidence="2">Belongs to the SNF2/RAD54 helicase family.</text>
</comment>
<dbReference type="InterPro" id="IPR027417">
    <property type="entry name" value="P-loop_NTPase"/>
</dbReference>
<dbReference type="InterPro" id="IPR001650">
    <property type="entry name" value="Helicase_C-like"/>
</dbReference>
<dbReference type="InterPro" id="IPR014001">
    <property type="entry name" value="Helicase_ATP-bd"/>
</dbReference>
<dbReference type="GO" id="GO:0003677">
    <property type="term" value="F:DNA binding"/>
    <property type="evidence" value="ECO:0007669"/>
    <property type="project" value="UniProtKB-KW"/>
</dbReference>
<dbReference type="EMBL" id="MU251469">
    <property type="protein sequence ID" value="KAG9234270.1"/>
    <property type="molecule type" value="Genomic_DNA"/>
</dbReference>
<feature type="region of interest" description="Disordered" evidence="9">
    <location>
        <begin position="940"/>
        <end position="1035"/>
    </location>
</feature>
<name>A0A9P8C5I7_9HELO</name>
<evidence type="ECO:0000256" key="3">
    <source>
        <dbReference type="ARBA" id="ARBA00022741"/>
    </source>
</evidence>
<keyword evidence="5" id="KW-0347">Helicase</keyword>
<feature type="compositionally biased region" description="Basic and acidic residues" evidence="9">
    <location>
        <begin position="291"/>
        <end position="301"/>
    </location>
</feature>
<evidence type="ECO:0000256" key="8">
    <source>
        <dbReference type="ARBA" id="ARBA00023242"/>
    </source>
</evidence>
<dbReference type="Gene3D" id="3.40.50.10810">
    <property type="entry name" value="Tandem AAA-ATPase domain"/>
    <property type="match status" value="1"/>
</dbReference>
<evidence type="ECO:0000256" key="2">
    <source>
        <dbReference type="ARBA" id="ARBA00007025"/>
    </source>
</evidence>
<protein>
    <submittedName>
        <fullName evidence="12">Uncharacterized protein</fullName>
    </submittedName>
</protein>
<feature type="compositionally biased region" description="Low complexity" evidence="9">
    <location>
        <begin position="1870"/>
        <end position="1890"/>
    </location>
</feature>
<dbReference type="PROSITE" id="PS51192">
    <property type="entry name" value="HELICASE_ATP_BIND_1"/>
    <property type="match status" value="1"/>
</dbReference>
<keyword evidence="6" id="KW-0067">ATP-binding</keyword>
<evidence type="ECO:0000256" key="9">
    <source>
        <dbReference type="SAM" id="MobiDB-lite"/>
    </source>
</evidence>
<feature type="compositionally biased region" description="Polar residues" evidence="9">
    <location>
        <begin position="1826"/>
        <end position="1852"/>
    </location>
</feature>
<evidence type="ECO:0000256" key="6">
    <source>
        <dbReference type="ARBA" id="ARBA00022840"/>
    </source>
</evidence>
<evidence type="ECO:0000256" key="4">
    <source>
        <dbReference type="ARBA" id="ARBA00022801"/>
    </source>
</evidence>